<dbReference type="EMBL" id="JAESIY010000003">
    <property type="protein sequence ID" value="MBL3655710.1"/>
    <property type="molecule type" value="Genomic_DNA"/>
</dbReference>
<keyword evidence="4 8" id="KW-0812">Transmembrane</keyword>
<dbReference type="Proteomes" id="UP000659388">
    <property type="component" value="Unassembled WGS sequence"/>
</dbReference>
<comment type="similarity">
    <text evidence="8 9">Belongs to the TonB-dependent receptor family.</text>
</comment>
<keyword evidence="14" id="KW-1185">Reference proteome</keyword>
<evidence type="ECO:0000256" key="7">
    <source>
        <dbReference type="ARBA" id="ARBA00023237"/>
    </source>
</evidence>
<evidence type="ECO:0000256" key="2">
    <source>
        <dbReference type="ARBA" id="ARBA00022448"/>
    </source>
</evidence>
<reference evidence="13" key="1">
    <citation type="submission" date="2021-01" db="EMBL/GenBank/DDBJ databases">
        <title>Fulvivirga kasyanovii gen. nov., sp nov., a novel member of the phylum Bacteroidetes isolated from seawater in a mussel farm.</title>
        <authorList>
            <person name="Zhao L.-H."/>
            <person name="Wang Z.-J."/>
        </authorList>
    </citation>
    <scope>NUCLEOTIDE SEQUENCE</scope>
    <source>
        <strain evidence="13">2943</strain>
    </source>
</reference>
<keyword evidence="6 8" id="KW-0472">Membrane</keyword>
<dbReference type="RefSeq" id="WP_202243395.1">
    <property type="nucleotide sequence ID" value="NZ_JAESIY010000003.1"/>
</dbReference>
<dbReference type="Pfam" id="PF00593">
    <property type="entry name" value="TonB_dep_Rec_b-barrel"/>
    <property type="match status" value="1"/>
</dbReference>
<feature type="chain" id="PRO_5037622513" evidence="10">
    <location>
        <begin position="21"/>
        <end position="988"/>
    </location>
</feature>
<dbReference type="AlphaFoldDB" id="A0A937F7F1"/>
<dbReference type="InterPro" id="IPR008969">
    <property type="entry name" value="CarboxyPept-like_regulatory"/>
</dbReference>
<keyword evidence="7 8" id="KW-0998">Cell outer membrane</keyword>
<dbReference type="FunFam" id="2.60.40.1120:FF:000003">
    <property type="entry name" value="Outer membrane protein Omp121"/>
    <property type="match status" value="1"/>
</dbReference>
<proteinExistence type="inferred from homology"/>
<keyword evidence="10" id="KW-0732">Signal</keyword>
<dbReference type="Gene3D" id="2.60.40.1120">
    <property type="entry name" value="Carboxypeptidase-like, regulatory domain"/>
    <property type="match status" value="1"/>
</dbReference>
<evidence type="ECO:0000256" key="4">
    <source>
        <dbReference type="ARBA" id="ARBA00022692"/>
    </source>
</evidence>
<evidence type="ECO:0000256" key="5">
    <source>
        <dbReference type="ARBA" id="ARBA00023077"/>
    </source>
</evidence>
<evidence type="ECO:0000256" key="10">
    <source>
        <dbReference type="SAM" id="SignalP"/>
    </source>
</evidence>
<gene>
    <name evidence="13" type="ORF">JL102_06195</name>
</gene>
<evidence type="ECO:0000256" key="8">
    <source>
        <dbReference type="PROSITE-ProRule" id="PRU01360"/>
    </source>
</evidence>
<accession>A0A937F7F1</accession>
<dbReference type="InterPro" id="IPR023996">
    <property type="entry name" value="TonB-dep_OMP_SusC/RagA"/>
</dbReference>
<dbReference type="InterPro" id="IPR023997">
    <property type="entry name" value="TonB-dep_OMP_SusC/RagA_CS"/>
</dbReference>
<evidence type="ECO:0000259" key="11">
    <source>
        <dbReference type="Pfam" id="PF00593"/>
    </source>
</evidence>
<evidence type="ECO:0000256" key="1">
    <source>
        <dbReference type="ARBA" id="ARBA00004571"/>
    </source>
</evidence>
<name>A0A937F7F1_9BACT</name>
<evidence type="ECO:0000256" key="6">
    <source>
        <dbReference type="ARBA" id="ARBA00023136"/>
    </source>
</evidence>
<dbReference type="GO" id="GO:0009279">
    <property type="term" value="C:cell outer membrane"/>
    <property type="evidence" value="ECO:0007669"/>
    <property type="project" value="UniProtKB-SubCell"/>
</dbReference>
<feature type="domain" description="TonB-dependent receptor plug" evidence="12">
    <location>
        <begin position="113"/>
        <end position="228"/>
    </location>
</feature>
<keyword evidence="2 8" id="KW-0813">Transport</keyword>
<dbReference type="Gene3D" id="2.40.170.20">
    <property type="entry name" value="TonB-dependent receptor, beta-barrel domain"/>
    <property type="match status" value="1"/>
</dbReference>
<dbReference type="SUPFAM" id="SSF56935">
    <property type="entry name" value="Porins"/>
    <property type="match status" value="1"/>
</dbReference>
<organism evidence="13 14">
    <name type="scientific">Fulvivirga sediminis</name>
    <dbReference type="NCBI Taxonomy" id="2803949"/>
    <lineage>
        <taxon>Bacteria</taxon>
        <taxon>Pseudomonadati</taxon>
        <taxon>Bacteroidota</taxon>
        <taxon>Cytophagia</taxon>
        <taxon>Cytophagales</taxon>
        <taxon>Fulvivirgaceae</taxon>
        <taxon>Fulvivirga</taxon>
    </lineage>
</organism>
<dbReference type="InterPro" id="IPR012910">
    <property type="entry name" value="Plug_dom"/>
</dbReference>
<feature type="domain" description="TonB-dependent receptor-like beta-barrel" evidence="11">
    <location>
        <begin position="389"/>
        <end position="950"/>
    </location>
</feature>
<feature type="signal peptide" evidence="10">
    <location>
        <begin position="1"/>
        <end position="20"/>
    </location>
</feature>
<dbReference type="NCBIfam" id="TIGR04056">
    <property type="entry name" value="OMP_RagA_SusC"/>
    <property type="match status" value="1"/>
</dbReference>
<comment type="subcellular location">
    <subcellularLocation>
        <location evidence="1 8">Cell outer membrane</location>
        <topology evidence="1 8">Multi-pass membrane protein</topology>
    </subcellularLocation>
</comment>
<keyword evidence="5 9" id="KW-0798">TonB box</keyword>
<dbReference type="InterPro" id="IPR037066">
    <property type="entry name" value="Plug_dom_sf"/>
</dbReference>
<evidence type="ECO:0000256" key="9">
    <source>
        <dbReference type="RuleBase" id="RU003357"/>
    </source>
</evidence>
<evidence type="ECO:0000313" key="13">
    <source>
        <dbReference type="EMBL" id="MBL3655710.1"/>
    </source>
</evidence>
<dbReference type="NCBIfam" id="TIGR04057">
    <property type="entry name" value="SusC_RagA_signa"/>
    <property type="match status" value="1"/>
</dbReference>
<sequence>MKQKLLLYFFAFIVSMSAYAQQTITGKVTDDEDGGELPGVNILEKGTANGTVTDISGNFTLKVSENATLILSYVGYATQEVSVNGRTNLEIKMSTDVTELTEVVVVGYGTQKKEDATGAVAAVSSKDFNKGVMASPQDLIKGRISGVQITNAGGAPGSQSTIRIRGGSSLTASNDPLIVVDGVPLSNEDISGVRNPLSLINPNDIASVSVLKDASATAIYGARASNGVLIITTKRGREGRGMNINYSGNVSLYTIPKTIDVYSGDEYRALVQSRVESGRTPASALDLLGDANTDWQDEIFDTAIGTEHNVSVTGAAKNLPYRASVGYTNQDGILKTTNFERTTVSVGVDPSLLDDHLKVNLNLKGALTKNRFAEEGAIGSAITFDPSQSPYDPTSQYGGYFYWRSPEDGSRIALAPSNPLALIEQRNDQADVNRYILNGQVEYKFHFLPELSAHVNVALDKSDTDGGVTIPETASFDVNQTLGDGRRSSYTGETKNELLEYYMKYKKELPSISSNIEVLGGYSWQHFYRESSNFAKAYLDETVKDSLRIDKSENFLISFYGRLNYTFKDKYLFTATVRRDGSSRFAKDNQFGTFISGALAWKIKEESFLKDVDVLSDLKLRIGYGETGQENVGPSYPAIPTVTISNGLARYQFGNTFYNTIRYNGYDANLKWEETVTYNAGIDFGFLDGRISGSLDYYFRKTNDLLNEIPIPIGTNFTNEILTNVGNLENQGFELGLNAVVINKEPFRWDFGFNLTRNVNKITKLISVDDPNYIGDFTGGIGGAKGNNIQIHREGQPASSFFVYEQVYDNQGKPIEGAYVDQNEDGVINDKDRIIRENPAPKVYMGFSSNFSYKKFTLGFNARMNLGNYVYNNIASQYATYTNIYSTQGFLNNVSPEVTRSGFNQPRYFSSFYIENASFFRMDNVTLGYDVGRVVSDKIRMNLNFTVQNVFVITDYEGLDPEISNGIDNNIYPRPRTFLLGVNINFQK</sequence>
<comment type="caution">
    <text evidence="13">The sequence shown here is derived from an EMBL/GenBank/DDBJ whole genome shotgun (WGS) entry which is preliminary data.</text>
</comment>
<evidence type="ECO:0000256" key="3">
    <source>
        <dbReference type="ARBA" id="ARBA00022452"/>
    </source>
</evidence>
<protein>
    <submittedName>
        <fullName evidence="13">TonB-dependent receptor</fullName>
    </submittedName>
</protein>
<dbReference type="PROSITE" id="PS52016">
    <property type="entry name" value="TONB_DEPENDENT_REC_3"/>
    <property type="match status" value="1"/>
</dbReference>
<dbReference type="InterPro" id="IPR039426">
    <property type="entry name" value="TonB-dep_rcpt-like"/>
</dbReference>
<dbReference type="Pfam" id="PF13715">
    <property type="entry name" value="CarbopepD_reg_2"/>
    <property type="match status" value="1"/>
</dbReference>
<evidence type="ECO:0000259" key="12">
    <source>
        <dbReference type="Pfam" id="PF07715"/>
    </source>
</evidence>
<dbReference type="InterPro" id="IPR036942">
    <property type="entry name" value="Beta-barrel_TonB_sf"/>
</dbReference>
<keyword evidence="13" id="KW-0675">Receptor</keyword>
<dbReference type="SUPFAM" id="SSF49464">
    <property type="entry name" value="Carboxypeptidase regulatory domain-like"/>
    <property type="match status" value="1"/>
</dbReference>
<keyword evidence="3 8" id="KW-1134">Transmembrane beta strand</keyword>
<evidence type="ECO:0000313" key="14">
    <source>
        <dbReference type="Proteomes" id="UP000659388"/>
    </source>
</evidence>
<dbReference type="InterPro" id="IPR000531">
    <property type="entry name" value="Beta-barrel_TonB"/>
</dbReference>
<dbReference type="Pfam" id="PF07715">
    <property type="entry name" value="Plug"/>
    <property type="match status" value="1"/>
</dbReference>
<dbReference type="Gene3D" id="2.170.130.10">
    <property type="entry name" value="TonB-dependent receptor, plug domain"/>
    <property type="match status" value="1"/>
</dbReference>